<dbReference type="EMBL" id="JAGSSW010000006">
    <property type="protein sequence ID" value="MBR8464200.1"/>
    <property type="molecule type" value="Genomic_DNA"/>
</dbReference>
<evidence type="ECO:0000256" key="3">
    <source>
        <dbReference type="ARBA" id="ARBA00022989"/>
    </source>
</evidence>
<comment type="subcellular location">
    <subcellularLocation>
        <location evidence="1">Membrane</location>
        <topology evidence="1">Multi-pass membrane protein</topology>
    </subcellularLocation>
</comment>
<reference evidence="6 7" key="1">
    <citation type="submission" date="2021-04" db="EMBL/GenBank/DDBJ databases">
        <title>Molecular and phenotypic characterization and identification of bacterial isolates recovered from the Anatolian ground squirrels (Spermophilus xanthoprymnus) and which have the potential to form a new species in the Campylobacter genus.</title>
        <authorList>
            <person name="Aydin F."/>
            <person name="Abay S."/>
            <person name="Kayman T."/>
            <person name="Karakaya E."/>
            <person name="Mustak H.K."/>
            <person name="Mustak I.B."/>
            <person name="Bilgin N."/>
            <person name="Duzler A."/>
            <person name="Sahin O."/>
            <person name="Guran O."/>
            <person name="Saticioglu I.B."/>
        </authorList>
    </citation>
    <scope>NUCLEOTIDE SEQUENCE [LARGE SCALE GENOMIC DNA]</scope>
    <source>
        <strain evidence="7">faydin-G24</strain>
    </source>
</reference>
<gene>
    <name evidence="6" type="ORF">KDD93_06450</name>
</gene>
<name>A0ABS5HIV3_9BACT</name>
<proteinExistence type="predicted"/>
<sequence>MQEQETFGVNMAQNLKGNCNSRQSECYKNGSMIKEEEKIFFNLMSLAALILIALPVGIACIVLGFGMGDSPCVMCWAERITMIAIALIALFIVRYGVKPSYLAALLLMACWGLFNGFIHYSIDGAFGGYLDIKQGFGLEILGAHTQLWVIVVNLCVFIFLAFILFASKNLGEIMRKSQDGEYGKFIHYLPLGKLATLTFIVIVGANCLQAFITSGVPPYLGSSTPPRMSFDISKWFWEMDHWQSDLDFRFDWNPELPDLPN</sequence>
<dbReference type="InterPro" id="IPR003752">
    <property type="entry name" value="DiS_bond_form_DsbB/BdbC"/>
</dbReference>
<evidence type="ECO:0000256" key="5">
    <source>
        <dbReference type="SAM" id="Phobius"/>
    </source>
</evidence>
<feature type="transmembrane region" description="Helical" evidence="5">
    <location>
        <begin position="76"/>
        <end position="93"/>
    </location>
</feature>
<keyword evidence="4 5" id="KW-0472">Membrane</keyword>
<organism evidence="6 7">
    <name type="scientific">Campylobacter anatolicus</name>
    <dbReference type="NCBI Taxonomy" id="2829105"/>
    <lineage>
        <taxon>Bacteria</taxon>
        <taxon>Pseudomonadati</taxon>
        <taxon>Campylobacterota</taxon>
        <taxon>Epsilonproteobacteria</taxon>
        <taxon>Campylobacterales</taxon>
        <taxon>Campylobacteraceae</taxon>
        <taxon>Campylobacter</taxon>
    </lineage>
</organism>
<keyword evidence="3 5" id="KW-1133">Transmembrane helix</keyword>
<dbReference type="InterPro" id="IPR023380">
    <property type="entry name" value="DsbB-like_sf"/>
</dbReference>
<accession>A0ABS5HIV3</accession>
<keyword evidence="7" id="KW-1185">Reference proteome</keyword>
<dbReference type="Pfam" id="PF02600">
    <property type="entry name" value="DsbB"/>
    <property type="match status" value="1"/>
</dbReference>
<dbReference type="Proteomes" id="UP000682951">
    <property type="component" value="Unassembled WGS sequence"/>
</dbReference>
<dbReference type="RefSeq" id="WP_212142155.1">
    <property type="nucleotide sequence ID" value="NZ_JAGSSW010000006.1"/>
</dbReference>
<feature type="transmembrane region" description="Helical" evidence="5">
    <location>
        <begin position="188"/>
        <end position="212"/>
    </location>
</feature>
<feature type="transmembrane region" description="Helical" evidence="5">
    <location>
        <begin position="147"/>
        <end position="167"/>
    </location>
</feature>
<feature type="transmembrane region" description="Helical" evidence="5">
    <location>
        <begin position="100"/>
        <end position="122"/>
    </location>
</feature>
<evidence type="ECO:0000313" key="7">
    <source>
        <dbReference type="Proteomes" id="UP000682951"/>
    </source>
</evidence>
<protein>
    <submittedName>
        <fullName evidence="6">Disulfide bond formation protein B</fullName>
    </submittedName>
</protein>
<evidence type="ECO:0000256" key="4">
    <source>
        <dbReference type="ARBA" id="ARBA00023136"/>
    </source>
</evidence>
<dbReference type="SUPFAM" id="SSF158442">
    <property type="entry name" value="DsbB-like"/>
    <property type="match status" value="1"/>
</dbReference>
<comment type="caution">
    <text evidence="6">The sequence shown here is derived from an EMBL/GenBank/DDBJ whole genome shotgun (WGS) entry which is preliminary data.</text>
</comment>
<evidence type="ECO:0000313" key="6">
    <source>
        <dbReference type="EMBL" id="MBR8464200.1"/>
    </source>
</evidence>
<evidence type="ECO:0000256" key="1">
    <source>
        <dbReference type="ARBA" id="ARBA00004141"/>
    </source>
</evidence>
<keyword evidence="2 5" id="KW-0812">Transmembrane</keyword>
<evidence type="ECO:0000256" key="2">
    <source>
        <dbReference type="ARBA" id="ARBA00022692"/>
    </source>
</evidence>
<feature type="transmembrane region" description="Helical" evidence="5">
    <location>
        <begin position="39"/>
        <end position="64"/>
    </location>
</feature>